<dbReference type="KEGG" id="spao:SPAR_J00830"/>
<reference evidence="2" key="3">
    <citation type="submission" date="2025-07" db="EMBL/GenBank/DDBJ databases">
        <authorList>
            <consortium name="NCBI Genome Project"/>
        </authorList>
    </citation>
    <scope>NUCLEOTIDE SEQUENCE</scope>
    <source>
        <strain evidence="2">CBS432</strain>
    </source>
</reference>
<dbReference type="InterPro" id="IPR035195">
    <property type="entry name" value="Emr1"/>
</dbReference>
<accession>A0A8B8UTW0</accession>
<gene>
    <name evidence="2" type="primary">MCO6</name>
    <name evidence="2" type="ORF">SPAR_J00830</name>
</gene>
<feature type="transmembrane region" description="Helical" evidence="1">
    <location>
        <begin position="28"/>
        <end position="46"/>
    </location>
</feature>
<dbReference type="AlphaFoldDB" id="A0A8B8UTW0"/>
<reference evidence="2" key="2">
    <citation type="submission" date="2020-01" db="EMBL/GenBank/DDBJ databases">
        <title>Population-level Yeast Reference Genomes.</title>
        <authorList>
            <person name="Yue J.-X."/>
        </authorList>
    </citation>
    <scope>NUCLEOTIDE SEQUENCE</scope>
    <source>
        <strain evidence="2">CBS432</strain>
    </source>
</reference>
<keyword evidence="1" id="KW-1133">Transmembrane helix</keyword>
<name>A0A8B8UTW0_SACPA</name>
<dbReference type="GO" id="GO:0005739">
    <property type="term" value="C:mitochondrion"/>
    <property type="evidence" value="ECO:0007669"/>
    <property type="project" value="GOC"/>
</dbReference>
<dbReference type="RefSeq" id="XP_033767163.1">
    <property type="nucleotide sequence ID" value="XM_033911272.1"/>
</dbReference>
<dbReference type="VEuPathDB" id="FungiDB:SPAR_J00830"/>
<proteinExistence type="predicted"/>
<keyword evidence="1" id="KW-0472">Membrane</keyword>
<keyword evidence="1" id="KW-0812">Transmembrane</keyword>
<reference evidence="2" key="1">
    <citation type="journal article" date="2017" name="Nat. Genet.">
        <title>Contrasting evolutionary genome dynamics between domesticated and wild yeasts.</title>
        <authorList>
            <person name="Yue J.X."/>
            <person name="Li J."/>
            <person name="Aigrain L."/>
            <person name="Hallin J."/>
            <person name="Persson K."/>
            <person name="Oliver K."/>
            <person name="Bergstrom A."/>
            <person name="Coupland P."/>
            <person name="Warringer J."/>
            <person name="Lagomarsino M.C."/>
            <person name="Fischer G."/>
            <person name="Durbin R."/>
            <person name="Liti G."/>
        </authorList>
    </citation>
    <scope>NUCLEOTIDE SEQUENCE</scope>
    <source>
        <strain evidence="2">CBS432</strain>
    </source>
</reference>
<evidence type="ECO:0000256" key="1">
    <source>
        <dbReference type="SAM" id="Phobius"/>
    </source>
</evidence>
<reference evidence="2" key="4">
    <citation type="submission" date="2025-08" db="UniProtKB">
        <authorList>
            <consortium name="RefSeq"/>
        </authorList>
    </citation>
    <scope>IDENTIFICATION</scope>
    <source>
        <strain evidence="2">CBS432</strain>
    </source>
</reference>
<sequence>MIFIFNQIRSIFTALHTPTQQIQLSRRAFFQFLGYLGSCVVISLAAQSKYVQ</sequence>
<dbReference type="GeneID" id="54631492"/>
<dbReference type="GO" id="GO:0007008">
    <property type="term" value="P:outer mitochondrial membrane organization"/>
    <property type="evidence" value="ECO:0007669"/>
    <property type="project" value="InterPro"/>
</dbReference>
<evidence type="ECO:0000313" key="2">
    <source>
        <dbReference type="RefSeq" id="XP_033767163.1"/>
    </source>
</evidence>
<protein>
    <submittedName>
        <fullName evidence="2">Mco6p</fullName>
    </submittedName>
</protein>
<dbReference type="Pfam" id="PF17237">
    <property type="entry name" value="Emr1"/>
    <property type="match status" value="1"/>
</dbReference>
<dbReference type="OrthoDB" id="2122015at2759"/>
<organism evidence="2">
    <name type="scientific">Saccharomyces paradoxus</name>
    <name type="common">Yeast</name>
    <name type="synonym">Saccharomyces douglasii</name>
    <dbReference type="NCBI Taxonomy" id="27291"/>
    <lineage>
        <taxon>Eukaryota</taxon>
        <taxon>Fungi</taxon>
        <taxon>Dikarya</taxon>
        <taxon>Ascomycota</taxon>
        <taxon>Saccharomycotina</taxon>
        <taxon>Saccharomycetes</taxon>
        <taxon>Saccharomycetales</taxon>
        <taxon>Saccharomycetaceae</taxon>
        <taxon>Saccharomyces</taxon>
    </lineage>
</organism>